<dbReference type="PANTHER" id="PTHR12652">
    <property type="entry name" value="PEROXISOMAL BIOGENESIS FACTOR 11"/>
    <property type="match status" value="1"/>
</dbReference>
<protein>
    <recommendedName>
        <fullName evidence="7">Peroxisomal membrane protein 11C</fullName>
    </recommendedName>
</protein>
<dbReference type="GO" id="GO:0042802">
    <property type="term" value="F:identical protein binding"/>
    <property type="evidence" value="ECO:0007669"/>
    <property type="project" value="UniProtKB-ARBA"/>
</dbReference>
<gene>
    <name evidence="6" type="ORF">PPAR00522_LOCUS6639</name>
</gene>
<dbReference type="PANTHER" id="PTHR12652:SF50">
    <property type="entry name" value="PEROXIN 11"/>
    <property type="match status" value="1"/>
</dbReference>
<dbReference type="AlphaFoldDB" id="A0A7S0US10"/>
<evidence type="ECO:0000256" key="4">
    <source>
        <dbReference type="ARBA" id="ARBA00023136"/>
    </source>
</evidence>
<dbReference type="InterPro" id="IPR008733">
    <property type="entry name" value="PEX11"/>
</dbReference>
<dbReference type="GO" id="GO:0044375">
    <property type="term" value="P:regulation of peroxisome size"/>
    <property type="evidence" value="ECO:0007669"/>
    <property type="project" value="UniProtKB-ARBA"/>
</dbReference>
<evidence type="ECO:0008006" key="7">
    <source>
        <dbReference type="Google" id="ProtNLM"/>
    </source>
</evidence>
<evidence type="ECO:0000313" key="6">
    <source>
        <dbReference type="EMBL" id="CAD8770239.1"/>
    </source>
</evidence>
<sequence>MACASAHVQVMNGFLAKADAKDKLTGLLQYACLFLSAGEAGNLKKVQASITVARKVFRVMRPLELISPLLIQPVFTGKQPVVLEAINKLKTLCMALYFGADHLVWAQQLGLVDKKTGDKFSTLSLAGWAYGSVLAAIAEIYQISNLHVKREEGESEEAFAKRVEVAKAAMNKHCFALFSAAIQTLLAFSVKGSIKLRPRTLGLVGVISQSLGCWSLIPAYPKK</sequence>
<evidence type="ECO:0000256" key="5">
    <source>
        <dbReference type="ARBA" id="ARBA00023140"/>
    </source>
</evidence>
<comment type="subcellular location">
    <subcellularLocation>
        <location evidence="1">Peroxisome membrane</location>
        <topology evidence="1">Multi-pass membrane protein</topology>
    </subcellularLocation>
</comment>
<proteinExistence type="inferred from homology"/>
<keyword evidence="4" id="KW-0472">Membrane</keyword>
<accession>A0A7S0US10</accession>
<comment type="similarity">
    <text evidence="2">Belongs to the peroxin-11 family.</text>
</comment>
<name>A0A7S0US10_9CHLO</name>
<keyword evidence="3" id="KW-0962">Peroxisome biogenesis</keyword>
<evidence type="ECO:0000256" key="2">
    <source>
        <dbReference type="ARBA" id="ARBA00008194"/>
    </source>
</evidence>
<keyword evidence="5" id="KW-0576">Peroxisome</keyword>
<dbReference type="GO" id="GO:0005778">
    <property type="term" value="C:peroxisomal membrane"/>
    <property type="evidence" value="ECO:0007669"/>
    <property type="project" value="UniProtKB-SubCell"/>
</dbReference>
<reference evidence="6" key="1">
    <citation type="submission" date="2021-01" db="EMBL/GenBank/DDBJ databases">
        <authorList>
            <person name="Corre E."/>
            <person name="Pelletier E."/>
            <person name="Niang G."/>
            <person name="Scheremetjew M."/>
            <person name="Finn R."/>
            <person name="Kale V."/>
            <person name="Holt S."/>
            <person name="Cochrane G."/>
            <person name="Meng A."/>
            <person name="Brown T."/>
            <person name="Cohen L."/>
        </authorList>
    </citation>
    <scope>NUCLEOTIDE SEQUENCE</scope>
    <source>
        <strain evidence="6">SAG 63-3</strain>
    </source>
</reference>
<organism evidence="6">
    <name type="scientific">Polytomella parva</name>
    <dbReference type="NCBI Taxonomy" id="51329"/>
    <lineage>
        <taxon>Eukaryota</taxon>
        <taxon>Viridiplantae</taxon>
        <taxon>Chlorophyta</taxon>
        <taxon>core chlorophytes</taxon>
        <taxon>Chlorophyceae</taxon>
        <taxon>CS clade</taxon>
        <taxon>Chlamydomonadales</taxon>
        <taxon>Chlamydomonadaceae</taxon>
        <taxon>Polytomella</taxon>
    </lineage>
</organism>
<evidence type="ECO:0000256" key="3">
    <source>
        <dbReference type="ARBA" id="ARBA00022593"/>
    </source>
</evidence>
<dbReference type="EMBL" id="HBFM01010456">
    <property type="protein sequence ID" value="CAD8770239.1"/>
    <property type="molecule type" value="Transcribed_RNA"/>
</dbReference>
<dbReference type="Pfam" id="PF05648">
    <property type="entry name" value="PEX11"/>
    <property type="match status" value="1"/>
</dbReference>
<evidence type="ECO:0000256" key="1">
    <source>
        <dbReference type="ARBA" id="ARBA00004585"/>
    </source>
</evidence>
<dbReference type="GO" id="GO:0016559">
    <property type="term" value="P:peroxisome fission"/>
    <property type="evidence" value="ECO:0007669"/>
    <property type="project" value="InterPro"/>
</dbReference>